<dbReference type="Proteomes" id="UP001501725">
    <property type="component" value="Unassembled WGS sequence"/>
</dbReference>
<dbReference type="InterPro" id="IPR029063">
    <property type="entry name" value="SAM-dependent_MTases_sf"/>
</dbReference>
<keyword evidence="5" id="KW-0949">S-adenosyl-L-methionine</keyword>
<dbReference type="PANTHER" id="PTHR42933:SF1">
    <property type="entry name" value="SITE-SPECIFIC DNA-METHYLTRANSFERASE (ADENINE-SPECIFIC)"/>
    <property type="match status" value="1"/>
</dbReference>
<evidence type="ECO:0000259" key="8">
    <source>
        <dbReference type="Pfam" id="PF02384"/>
    </source>
</evidence>
<comment type="similarity">
    <text evidence="1">Belongs to the N(4)/N(6)-methyltransferase family.</text>
</comment>
<evidence type="ECO:0000313" key="11">
    <source>
        <dbReference type="Proteomes" id="UP001501725"/>
    </source>
</evidence>
<evidence type="ECO:0000256" key="1">
    <source>
        <dbReference type="ARBA" id="ARBA00006594"/>
    </source>
</evidence>
<evidence type="ECO:0000259" key="9">
    <source>
        <dbReference type="Pfam" id="PF12161"/>
    </source>
</evidence>
<feature type="domain" description="DNA methylase adenine-specific" evidence="8">
    <location>
        <begin position="182"/>
        <end position="486"/>
    </location>
</feature>
<dbReference type="InterPro" id="IPR022749">
    <property type="entry name" value="D12N6_MeTrfase_N"/>
</dbReference>
<organism evidence="10 11">
    <name type="scientific">Flaviaesturariibacter amylovorans</name>
    <dbReference type="NCBI Taxonomy" id="1084520"/>
    <lineage>
        <taxon>Bacteria</taxon>
        <taxon>Pseudomonadati</taxon>
        <taxon>Bacteroidota</taxon>
        <taxon>Chitinophagia</taxon>
        <taxon>Chitinophagales</taxon>
        <taxon>Chitinophagaceae</taxon>
        <taxon>Flaviaestuariibacter</taxon>
    </lineage>
</organism>
<keyword evidence="3" id="KW-0489">Methyltransferase</keyword>
<dbReference type="PANTHER" id="PTHR42933">
    <property type="entry name" value="SLR6095 PROTEIN"/>
    <property type="match status" value="1"/>
</dbReference>
<dbReference type="InterPro" id="IPR003356">
    <property type="entry name" value="DNA_methylase_A-5"/>
</dbReference>
<dbReference type="Gene3D" id="3.40.50.150">
    <property type="entry name" value="Vaccinia Virus protein VP39"/>
    <property type="match status" value="1"/>
</dbReference>
<feature type="domain" description="N6 adenine-specific DNA methyltransferase N-terminal" evidence="9">
    <location>
        <begin position="9"/>
        <end position="170"/>
    </location>
</feature>
<sequence>MSEDQKRVLEQQLWNIANTLRGKMDADEFRDYILGFIFYKYLSERMELYANGILKADKITFRAIRERTKEGKEYIAAIREEALEKLGYFLKPSELFSEVAKRGAGTDEGEGSNFILEDLQKILTNIQLSTMGTESEEDFDNLFEDMDLNSTKLGKTPAARNAVISKVLGHLDKIDFALEQTERDVLGDAYEYLIGQFASGAGKKAGEFYTPQAVSTVLARLVTTGKKKLKSVYDPTCGSGSLLLRVAKEVKEVGAFYGQELNRTTYNLARMNMILHGVHYRRFDIRQEDTLEHPQHLGMTFEAIVANPPFSAQWSANALFSTDDRFSQYGRLAPSSKADYAFVQHMIHHLADNGTMALVLPHGALFRGGAEQHIRRYLIEEKNYLDAVIGLPANIFYGTSIPTCIMVFKKCRENPEDILFIDASREFEKATNQSFLRSSDIERIINNYRERKEESRYSVRASIKLLKENDFNLNIPRYVDTFEAEDAIDLDAIASEIRELDRCMGDTDKQLAEYCKELGIAAPF</sequence>
<dbReference type="InterPro" id="IPR051537">
    <property type="entry name" value="DNA_Adenine_Mtase"/>
</dbReference>
<proteinExistence type="inferred from homology"/>
<keyword evidence="4" id="KW-0808">Transferase</keyword>
<dbReference type="InterPro" id="IPR038333">
    <property type="entry name" value="T1MK-like_N_sf"/>
</dbReference>
<dbReference type="Pfam" id="PF02384">
    <property type="entry name" value="N6_Mtase"/>
    <property type="match status" value="1"/>
</dbReference>
<name>A0ABP8HNM9_9BACT</name>
<evidence type="ECO:0000256" key="3">
    <source>
        <dbReference type="ARBA" id="ARBA00022603"/>
    </source>
</evidence>
<protein>
    <recommendedName>
        <fullName evidence="2">site-specific DNA-methyltransferase (adenine-specific)</fullName>
        <ecNumber evidence="2">2.1.1.72</ecNumber>
    </recommendedName>
</protein>
<keyword evidence="6" id="KW-0680">Restriction system</keyword>
<evidence type="ECO:0000313" key="10">
    <source>
        <dbReference type="EMBL" id="GAA4341917.1"/>
    </source>
</evidence>
<dbReference type="NCBIfam" id="TIGR00497">
    <property type="entry name" value="hsdM"/>
    <property type="match status" value="1"/>
</dbReference>
<evidence type="ECO:0000256" key="2">
    <source>
        <dbReference type="ARBA" id="ARBA00011900"/>
    </source>
</evidence>
<dbReference type="Gene3D" id="1.20.1260.30">
    <property type="match status" value="1"/>
</dbReference>
<evidence type="ECO:0000256" key="6">
    <source>
        <dbReference type="ARBA" id="ARBA00022747"/>
    </source>
</evidence>
<accession>A0ABP8HNM9</accession>
<keyword evidence="11" id="KW-1185">Reference proteome</keyword>
<comment type="caution">
    <text evidence="10">The sequence shown here is derived from an EMBL/GenBank/DDBJ whole genome shotgun (WGS) entry which is preliminary data.</text>
</comment>
<dbReference type="InterPro" id="IPR004546">
    <property type="entry name" value="Restrct_endonuc_T1M"/>
</dbReference>
<reference evidence="11" key="1">
    <citation type="journal article" date="2019" name="Int. J. Syst. Evol. Microbiol.">
        <title>The Global Catalogue of Microorganisms (GCM) 10K type strain sequencing project: providing services to taxonomists for standard genome sequencing and annotation.</title>
        <authorList>
            <consortium name="The Broad Institute Genomics Platform"/>
            <consortium name="The Broad Institute Genome Sequencing Center for Infectious Disease"/>
            <person name="Wu L."/>
            <person name="Ma J."/>
        </authorList>
    </citation>
    <scope>NUCLEOTIDE SEQUENCE [LARGE SCALE GENOMIC DNA]</scope>
    <source>
        <strain evidence="11">JCM 17919</strain>
    </source>
</reference>
<dbReference type="EMBL" id="BAABGY010000016">
    <property type="protein sequence ID" value="GAA4341917.1"/>
    <property type="molecule type" value="Genomic_DNA"/>
</dbReference>
<evidence type="ECO:0000256" key="7">
    <source>
        <dbReference type="ARBA" id="ARBA00047942"/>
    </source>
</evidence>
<gene>
    <name evidence="10" type="ORF">GCM10023184_40740</name>
</gene>
<dbReference type="RefSeq" id="WP_345257769.1">
    <property type="nucleotide sequence ID" value="NZ_BAABGY010000016.1"/>
</dbReference>
<evidence type="ECO:0000256" key="4">
    <source>
        <dbReference type="ARBA" id="ARBA00022679"/>
    </source>
</evidence>
<dbReference type="PRINTS" id="PR00507">
    <property type="entry name" value="N12N6MTFRASE"/>
</dbReference>
<dbReference type="SUPFAM" id="SSF53335">
    <property type="entry name" value="S-adenosyl-L-methionine-dependent methyltransferases"/>
    <property type="match status" value="1"/>
</dbReference>
<evidence type="ECO:0000256" key="5">
    <source>
        <dbReference type="ARBA" id="ARBA00022691"/>
    </source>
</evidence>
<comment type="catalytic activity">
    <reaction evidence="7">
        <text>a 2'-deoxyadenosine in DNA + S-adenosyl-L-methionine = an N(6)-methyl-2'-deoxyadenosine in DNA + S-adenosyl-L-homocysteine + H(+)</text>
        <dbReference type="Rhea" id="RHEA:15197"/>
        <dbReference type="Rhea" id="RHEA-COMP:12418"/>
        <dbReference type="Rhea" id="RHEA-COMP:12419"/>
        <dbReference type="ChEBI" id="CHEBI:15378"/>
        <dbReference type="ChEBI" id="CHEBI:57856"/>
        <dbReference type="ChEBI" id="CHEBI:59789"/>
        <dbReference type="ChEBI" id="CHEBI:90615"/>
        <dbReference type="ChEBI" id="CHEBI:90616"/>
        <dbReference type="EC" id="2.1.1.72"/>
    </reaction>
</comment>
<dbReference type="EC" id="2.1.1.72" evidence="2"/>
<dbReference type="Pfam" id="PF12161">
    <property type="entry name" value="HsdM_N"/>
    <property type="match status" value="1"/>
</dbReference>